<evidence type="ECO:0000313" key="2">
    <source>
        <dbReference type="EMBL" id="SVD19361.1"/>
    </source>
</evidence>
<name>A0A382TDA0_9ZZZZ</name>
<proteinExistence type="predicted"/>
<dbReference type="AlphaFoldDB" id="A0A382TDA0"/>
<protein>
    <recommendedName>
        <fullName evidence="1">Prolyl 4-hydroxylase alpha subunit Fe(2+) 2OG dioxygenase domain-containing protein</fullName>
    </recommendedName>
</protein>
<accession>A0A382TDA0</accession>
<evidence type="ECO:0000259" key="1">
    <source>
        <dbReference type="Pfam" id="PF13640"/>
    </source>
</evidence>
<feature type="domain" description="Prolyl 4-hydroxylase alpha subunit Fe(2+) 2OG dioxygenase" evidence="1">
    <location>
        <begin position="49"/>
        <end position="148"/>
    </location>
</feature>
<dbReference type="InterPro" id="IPR044862">
    <property type="entry name" value="Pro_4_hyd_alph_FE2OG_OXY"/>
</dbReference>
<feature type="non-terminal residue" evidence="2">
    <location>
        <position position="167"/>
    </location>
</feature>
<dbReference type="Gene3D" id="2.60.120.620">
    <property type="entry name" value="q2cbj1_9rhob like domain"/>
    <property type="match status" value="1"/>
</dbReference>
<reference evidence="2" key="1">
    <citation type="submission" date="2018-05" db="EMBL/GenBank/DDBJ databases">
        <authorList>
            <person name="Lanie J.A."/>
            <person name="Ng W.-L."/>
            <person name="Kazmierczak K.M."/>
            <person name="Andrzejewski T.M."/>
            <person name="Davidsen T.M."/>
            <person name="Wayne K.J."/>
            <person name="Tettelin H."/>
            <person name="Glass J.I."/>
            <person name="Rusch D."/>
            <person name="Podicherti R."/>
            <person name="Tsui H.-C.T."/>
            <person name="Winkler M.E."/>
        </authorList>
    </citation>
    <scope>NUCLEOTIDE SEQUENCE</scope>
</reference>
<gene>
    <name evidence="2" type="ORF">METZ01_LOCUS372215</name>
</gene>
<organism evidence="2">
    <name type="scientific">marine metagenome</name>
    <dbReference type="NCBI Taxonomy" id="408172"/>
    <lineage>
        <taxon>unclassified sequences</taxon>
        <taxon>metagenomes</taxon>
        <taxon>ecological metagenomes</taxon>
    </lineage>
</organism>
<sequence length="167" mass="20003">MEEYNDLFYSKVAHRTTYDLFHSGEFLLELEQLTGIVGLMPDPHLVGAGFSRFRKGKDLKIHYDFNWNDRLRLHRKLTCLLFLNPNWKESWGGHQQYWESRDGEMIDEVAPLFNRFIMFENKKESPYHSVKQLTCPKKQVRTALRVFYYISSSDYDENDPPHRSIYD</sequence>
<dbReference type="EMBL" id="UINC01135301">
    <property type="protein sequence ID" value="SVD19361.1"/>
    <property type="molecule type" value="Genomic_DNA"/>
</dbReference>
<dbReference type="Pfam" id="PF13640">
    <property type="entry name" value="2OG-FeII_Oxy_3"/>
    <property type="match status" value="1"/>
</dbReference>